<dbReference type="GO" id="GO:0044874">
    <property type="term" value="P:lipoprotein localization to outer membrane"/>
    <property type="evidence" value="ECO:0007669"/>
    <property type="project" value="TreeGrafter"/>
</dbReference>
<dbReference type="AlphaFoldDB" id="A0A0F5QCH3"/>
<dbReference type="InterPro" id="IPR003593">
    <property type="entry name" value="AAA+_ATPase"/>
</dbReference>
<comment type="caution">
    <text evidence="7">The sequence shown here is derived from an EMBL/GenBank/DDBJ whole genome shotgun (WGS) entry which is preliminary data.</text>
</comment>
<keyword evidence="3" id="KW-0547">Nucleotide-binding</keyword>
<keyword evidence="5" id="KW-1278">Translocase</keyword>
<evidence type="ECO:0000259" key="6">
    <source>
        <dbReference type="PROSITE" id="PS50893"/>
    </source>
</evidence>
<dbReference type="CDD" id="cd03255">
    <property type="entry name" value="ABC_MJ0796_LolCDE_FtsE"/>
    <property type="match status" value="1"/>
</dbReference>
<evidence type="ECO:0000256" key="4">
    <source>
        <dbReference type="ARBA" id="ARBA00022840"/>
    </source>
</evidence>
<reference evidence="7 8" key="1">
    <citation type="submission" date="2015-03" db="EMBL/GenBank/DDBJ databases">
        <authorList>
            <person name="Lepp D."/>
            <person name="Hassan Y.I."/>
            <person name="Li X.-Z."/>
            <person name="Zhou T."/>
        </authorList>
    </citation>
    <scope>NUCLEOTIDE SEQUENCE [LARGE SCALE GENOMIC DNA]</scope>
    <source>
        <strain evidence="7 8">E84</strain>
    </source>
</reference>
<evidence type="ECO:0000256" key="5">
    <source>
        <dbReference type="ARBA" id="ARBA00022967"/>
    </source>
</evidence>
<name>A0A0F5QCH3_9HYPH</name>
<dbReference type="InterPro" id="IPR017871">
    <property type="entry name" value="ABC_transporter-like_CS"/>
</dbReference>
<dbReference type="STRING" id="1293439.WH87_07110"/>
<comment type="similarity">
    <text evidence="1">Belongs to the ABC transporter superfamily.</text>
</comment>
<dbReference type="GO" id="GO:0005524">
    <property type="term" value="F:ATP binding"/>
    <property type="evidence" value="ECO:0007669"/>
    <property type="project" value="UniProtKB-KW"/>
</dbReference>
<dbReference type="RefSeq" id="WP_046140208.1">
    <property type="nucleotide sequence ID" value="NZ_LANJ01000012.1"/>
</dbReference>
<feature type="domain" description="ABC transporter" evidence="6">
    <location>
        <begin position="6"/>
        <end position="227"/>
    </location>
</feature>
<accession>A0A0F5QCH3</accession>
<dbReference type="EMBL" id="LANJ01000012">
    <property type="protein sequence ID" value="KKC38692.1"/>
    <property type="molecule type" value="Genomic_DNA"/>
</dbReference>
<keyword evidence="8" id="KW-1185">Reference proteome</keyword>
<dbReference type="InterPro" id="IPR003439">
    <property type="entry name" value="ABC_transporter-like_ATP-bd"/>
</dbReference>
<evidence type="ECO:0000256" key="2">
    <source>
        <dbReference type="ARBA" id="ARBA00022448"/>
    </source>
</evidence>
<keyword evidence="4" id="KW-0067">ATP-binding</keyword>
<dbReference type="GO" id="GO:0022857">
    <property type="term" value="F:transmembrane transporter activity"/>
    <property type="evidence" value="ECO:0007669"/>
    <property type="project" value="TreeGrafter"/>
</dbReference>
<dbReference type="InterPro" id="IPR027417">
    <property type="entry name" value="P-loop_NTPase"/>
</dbReference>
<dbReference type="GO" id="GO:0005886">
    <property type="term" value="C:plasma membrane"/>
    <property type="evidence" value="ECO:0007669"/>
    <property type="project" value="TreeGrafter"/>
</dbReference>
<dbReference type="InterPro" id="IPR017911">
    <property type="entry name" value="MacB-like_ATP-bd"/>
</dbReference>
<dbReference type="GO" id="GO:0016887">
    <property type="term" value="F:ATP hydrolysis activity"/>
    <property type="evidence" value="ECO:0007669"/>
    <property type="project" value="InterPro"/>
</dbReference>
<proteinExistence type="inferred from homology"/>
<dbReference type="PATRIC" id="fig|1293439.3.peg.995"/>
<dbReference type="SUPFAM" id="SSF52540">
    <property type="entry name" value="P-loop containing nucleoside triphosphate hydrolases"/>
    <property type="match status" value="1"/>
</dbReference>
<dbReference type="Proteomes" id="UP000033411">
    <property type="component" value="Unassembled WGS sequence"/>
</dbReference>
<evidence type="ECO:0000256" key="1">
    <source>
        <dbReference type="ARBA" id="ARBA00005417"/>
    </source>
</evidence>
<organism evidence="7 8">
    <name type="scientific">Devosia epidermidihirudinis</name>
    <dbReference type="NCBI Taxonomy" id="1293439"/>
    <lineage>
        <taxon>Bacteria</taxon>
        <taxon>Pseudomonadati</taxon>
        <taxon>Pseudomonadota</taxon>
        <taxon>Alphaproteobacteria</taxon>
        <taxon>Hyphomicrobiales</taxon>
        <taxon>Devosiaceae</taxon>
        <taxon>Devosia</taxon>
    </lineage>
</organism>
<dbReference type="PROSITE" id="PS00211">
    <property type="entry name" value="ABC_TRANSPORTER_1"/>
    <property type="match status" value="1"/>
</dbReference>
<dbReference type="PANTHER" id="PTHR24220:SF689">
    <property type="entry name" value="LIPOPROTEIN-RELEASING SYSTEM ATP-BINDING PROTEIN LOLD"/>
    <property type="match status" value="1"/>
</dbReference>
<dbReference type="SMART" id="SM00382">
    <property type="entry name" value="AAA"/>
    <property type="match status" value="1"/>
</dbReference>
<gene>
    <name evidence="7" type="ORF">WH87_07110</name>
</gene>
<evidence type="ECO:0000313" key="8">
    <source>
        <dbReference type="Proteomes" id="UP000033411"/>
    </source>
</evidence>
<dbReference type="PANTHER" id="PTHR24220">
    <property type="entry name" value="IMPORT ATP-BINDING PROTEIN"/>
    <property type="match status" value="1"/>
</dbReference>
<dbReference type="GO" id="GO:0089705">
    <property type="term" value="P:protein localization to outer membrane"/>
    <property type="evidence" value="ECO:0007669"/>
    <property type="project" value="TreeGrafter"/>
</dbReference>
<keyword evidence="2" id="KW-0813">Transport</keyword>
<sequence length="228" mass="24294">MSKPHLVLRDVHRHYGQGDKVIRVLEAANLTVQSGELVALVAPSGAGKSTLLHLSGLLESPQGGEIEIIGIPTSKLGDRGRTQLRRSTVGYVYQFHHLLPEFTALENVSMPQLIAGVSPADADKRSMELLDLLGVGPRASHRPAELSGGEQQRIAIARAAANHPKVILADEPTGNLDPETSDIVFGALANLIKNEGAAALIATHNHDLARRADRVVTLKGGLVVDHIL</sequence>
<evidence type="ECO:0000256" key="3">
    <source>
        <dbReference type="ARBA" id="ARBA00022741"/>
    </source>
</evidence>
<dbReference type="Gene3D" id="3.40.50.300">
    <property type="entry name" value="P-loop containing nucleotide triphosphate hydrolases"/>
    <property type="match status" value="1"/>
</dbReference>
<protein>
    <submittedName>
        <fullName evidence="7">ABC transporter</fullName>
    </submittedName>
</protein>
<dbReference type="PROSITE" id="PS50893">
    <property type="entry name" value="ABC_TRANSPORTER_2"/>
    <property type="match status" value="1"/>
</dbReference>
<dbReference type="Pfam" id="PF00005">
    <property type="entry name" value="ABC_tran"/>
    <property type="match status" value="1"/>
</dbReference>
<dbReference type="OrthoDB" id="9802264at2"/>
<dbReference type="InterPro" id="IPR015854">
    <property type="entry name" value="ABC_transpr_LolD-like"/>
</dbReference>
<evidence type="ECO:0000313" key="7">
    <source>
        <dbReference type="EMBL" id="KKC38692.1"/>
    </source>
</evidence>